<evidence type="ECO:0000313" key="3">
    <source>
        <dbReference type="EMBL" id="GAP00518.1"/>
    </source>
</evidence>
<dbReference type="STRING" id="157463.GCA_001047075_01402"/>
<dbReference type="RefSeq" id="WP_061993807.1">
    <property type="nucleotide sequence ID" value="NZ_DF968005.1"/>
</dbReference>
<dbReference type="EMBL" id="DF968005">
    <property type="protein sequence ID" value="GAP00518.1"/>
    <property type="molecule type" value="Genomic_DNA"/>
</dbReference>
<evidence type="ECO:0000256" key="1">
    <source>
        <dbReference type="SAM" id="MobiDB-lite"/>
    </source>
</evidence>
<dbReference type="AlphaFoldDB" id="A0A0K8MJ92"/>
<reference evidence="3 4" key="1">
    <citation type="journal article" date="2015" name="BMC Genomics">
        <title>Comparative genomics of Fructobacillus spp. and Leuconostoc spp. reveals niche-specific evolution of Fructobacillus spp.</title>
        <authorList>
            <person name="Endo A."/>
            <person name="Tanizawa Y."/>
            <person name="Tanaka N."/>
            <person name="Maeno S."/>
            <person name="Kumar H."/>
            <person name="Shiwa Y."/>
            <person name="Okada S."/>
            <person name="Yoshikawa H."/>
            <person name="Dicks L."/>
            <person name="Nakagawa J."/>
            <person name="Arita M."/>
        </authorList>
    </citation>
    <scope>NUCLEOTIDE SEQUENCE [LARGE SCALE GENOMIC DNA]</scope>
    <source>
        <strain evidence="3 4">JCM 12225</strain>
    </source>
</reference>
<keyword evidence="2" id="KW-0472">Membrane</keyword>
<protein>
    <submittedName>
        <fullName evidence="3">5'-methylthioadenosine/S-adenosylhomocysteine nucleosidase</fullName>
    </submittedName>
</protein>
<organism evidence="3 4">
    <name type="scientific">Fructobacillus ficulneus</name>
    <dbReference type="NCBI Taxonomy" id="157463"/>
    <lineage>
        <taxon>Bacteria</taxon>
        <taxon>Bacillati</taxon>
        <taxon>Bacillota</taxon>
        <taxon>Bacilli</taxon>
        <taxon>Lactobacillales</taxon>
        <taxon>Lactobacillaceae</taxon>
        <taxon>Fructobacillus</taxon>
    </lineage>
</organism>
<feature type="transmembrane region" description="Helical" evidence="2">
    <location>
        <begin position="81"/>
        <end position="101"/>
    </location>
</feature>
<evidence type="ECO:0000313" key="4">
    <source>
        <dbReference type="Proteomes" id="UP000253891"/>
    </source>
</evidence>
<keyword evidence="2" id="KW-1133">Transmembrane helix</keyword>
<sequence>MADKNGLLRRRKSREERRRSKQRHKVEKEYAKTHAETITVVEPENRAEMRLTKKGKFQLGSDGQLTEKGKTDRLSYRYNRAMILVAVLIVLTYLFFFFVNFNN</sequence>
<dbReference type="Proteomes" id="UP000253891">
    <property type="component" value="Unassembled WGS sequence"/>
</dbReference>
<dbReference type="OrthoDB" id="2144071at2"/>
<keyword evidence="4" id="KW-1185">Reference proteome</keyword>
<name>A0A0K8MJ92_9LACO</name>
<gene>
    <name evidence="3" type="ORF">FFIC_285370</name>
</gene>
<accession>A0A0K8MJ92</accession>
<feature type="region of interest" description="Disordered" evidence="1">
    <location>
        <begin position="1"/>
        <end position="29"/>
    </location>
</feature>
<proteinExistence type="predicted"/>
<keyword evidence="2" id="KW-0812">Transmembrane</keyword>
<evidence type="ECO:0000256" key="2">
    <source>
        <dbReference type="SAM" id="Phobius"/>
    </source>
</evidence>